<evidence type="ECO:0000313" key="1">
    <source>
        <dbReference type="EMBL" id="RDY12720.1"/>
    </source>
</evidence>
<keyword evidence="2" id="KW-1185">Reference proteome</keyword>
<evidence type="ECO:0000313" key="2">
    <source>
        <dbReference type="Proteomes" id="UP000257109"/>
    </source>
</evidence>
<feature type="non-terminal residue" evidence="1">
    <location>
        <position position="1"/>
    </location>
</feature>
<dbReference type="AlphaFoldDB" id="A0A371ICI7"/>
<dbReference type="EMBL" id="QJKJ01000418">
    <property type="protein sequence ID" value="RDY12720.1"/>
    <property type="molecule type" value="Genomic_DNA"/>
</dbReference>
<dbReference type="Proteomes" id="UP000257109">
    <property type="component" value="Unassembled WGS sequence"/>
</dbReference>
<organism evidence="1 2">
    <name type="scientific">Mucuna pruriens</name>
    <name type="common">Velvet bean</name>
    <name type="synonym">Dolichos pruriens</name>
    <dbReference type="NCBI Taxonomy" id="157652"/>
    <lineage>
        <taxon>Eukaryota</taxon>
        <taxon>Viridiplantae</taxon>
        <taxon>Streptophyta</taxon>
        <taxon>Embryophyta</taxon>
        <taxon>Tracheophyta</taxon>
        <taxon>Spermatophyta</taxon>
        <taxon>Magnoliopsida</taxon>
        <taxon>eudicotyledons</taxon>
        <taxon>Gunneridae</taxon>
        <taxon>Pentapetalae</taxon>
        <taxon>rosids</taxon>
        <taxon>fabids</taxon>
        <taxon>Fabales</taxon>
        <taxon>Fabaceae</taxon>
        <taxon>Papilionoideae</taxon>
        <taxon>50 kb inversion clade</taxon>
        <taxon>NPAAA clade</taxon>
        <taxon>indigoferoid/millettioid clade</taxon>
        <taxon>Phaseoleae</taxon>
        <taxon>Mucuna</taxon>
    </lineage>
</organism>
<protein>
    <submittedName>
        <fullName evidence="1">Uncharacterized protein</fullName>
    </submittedName>
</protein>
<accession>A0A371ICI7</accession>
<reference evidence="1" key="1">
    <citation type="submission" date="2018-05" db="EMBL/GenBank/DDBJ databases">
        <title>Draft genome of Mucuna pruriens seed.</title>
        <authorList>
            <person name="Nnadi N.E."/>
            <person name="Vos R."/>
            <person name="Hasami M.H."/>
            <person name="Devisetty U.K."/>
            <person name="Aguiy J.C."/>
        </authorList>
    </citation>
    <scope>NUCLEOTIDE SEQUENCE [LARGE SCALE GENOMIC DNA]</scope>
    <source>
        <strain evidence="1">JCA_2017</strain>
    </source>
</reference>
<proteinExistence type="predicted"/>
<name>A0A371ICI7_MUCPR</name>
<sequence>MLYVSFGMKDLEESSFALGIKIYRDRLGKLLGLMLKAVQHGEFVVDSLVYAQVYARLDLFVVLGDGAISWKSVDQTLTTFSTMHANH</sequence>
<gene>
    <name evidence="1" type="ORF">CR513_02441</name>
</gene>
<comment type="caution">
    <text evidence="1">The sequence shown here is derived from an EMBL/GenBank/DDBJ whole genome shotgun (WGS) entry which is preliminary data.</text>
</comment>